<dbReference type="InParanoid" id="A0A409WYI2"/>
<evidence type="ECO:0000313" key="2">
    <source>
        <dbReference type="EMBL" id="PPQ83575.1"/>
    </source>
</evidence>
<sequence length="231" mass="25018">MGMSGCTRTHTLCDLYPVPIRGASSGSTSKSAVLLKLRKAPNARSVAHGHPPPPHPPNLPELFARRVPPPPKRSFVRVAAQAPKPVVPVSSTRGSVSKPQPPAQIGQAQAGSSKRKSASLHFTTDGPTRKQVLVSFPSGTQVPSVDLVAVMNMSNQQLRARNVLMQVLSIERAYDGWSLRCLVVPLQPANAASRIIKFGKSPKVSVKPHSKTSLLEHFPRSVIQYRLQNRE</sequence>
<evidence type="ECO:0000313" key="3">
    <source>
        <dbReference type="Proteomes" id="UP000284706"/>
    </source>
</evidence>
<reference evidence="2 3" key="1">
    <citation type="journal article" date="2018" name="Evol. Lett.">
        <title>Horizontal gene cluster transfer increased hallucinogenic mushroom diversity.</title>
        <authorList>
            <person name="Reynolds H.T."/>
            <person name="Vijayakumar V."/>
            <person name="Gluck-Thaler E."/>
            <person name="Korotkin H.B."/>
            <person name="Matheny P.B."/>
            <person name="Slot J.C."/>
        </authorList>
    </citation>
    <scope>NUCLEOTIDE SEQUENCE [LARGE SCALE GENOMIC DNA]</scope>
    <source>
        <strain evidence="2 3">SRW20</strain>
    </source>
</reference>
<evidence type="ECO:0000256" key="1">
    <source>
        <dbReference type="SAM" id="MobiDB-lite"/>
    </source>
</evidence>
<name>A0A409WYI2_9AGAR</name>
<dbReference type="AlphaFoldDB" id="A0A409WYI2"/>
<proteinExistence type="predicted"/>
<protein>
    <submittedName>
        <fullName evidence="2">Uncharacterized protein</fullName>
    </submittedName>
</protein>
<comment type="caution">
    <text evidence="2">The sequence shown here is derived from an EMBL/GenBank/DDBJ whole genome shotgun (WGS) entry which is preliminary data.</text>
</comment>
<dbReference type="EMBL" id="NHYE01004604">
    <property type="protein sequence ID" value="PPQ83575.1"/>
    <property type="molecule type" value="Genomic_DNA"/>
</dbReference>
<accession>A0A409WYI2</accession>
<feature type="region of interest" description="Disordered" evidence="1">
    <location>
        <begin position="86"/>
        <end position="123"/>
    </location>
</feature>
<dbReference type="Proteomes" id="UP000284706">
    <property type="component" value="Unassembled WGS sequence"/>
</dbReference>
<gene>
    <name evidence="2" type="ORF">CVT26_004005</name>
</gene>
<keyword evidence="3" id="KW-1185">Reference proteome</keyword>
<organism evidence="2 3">
    <name type="scientific">Gymnopilus dilepis</name>
    <dbReference type="NCBI Taxonomy" id="231916"/>
    <lineage>
        <taxon>Eukaryota</taxon>
        <taxon>Fungi</taxon>
        <taxon>Dikarya</taxon>
        <taxon>Basidiomycota</taxon>
        <taxon>Agaricomycotina</taxon>
        <taxon>Agaricomycetes</taxon>
        <taxon>Agaricomycetidae</taxon>
        <taxon>Agaricales</taxon>
        <taxon>Agaricineae</taxon>
        <taxon>Hymenogastraceae</taxon>
        <taxon>Gymnopilus</taxon>
    </lineage>
</organism>